<evidence type="ECO:0000313" key="4">
    <source>
        <dbReference type="Proteomes" id="UP000016931"/>
    </source>
</evidence>
<accession>M3D183</accession>
<sequence length="499" mass="55353">MNEARRQEQRELEEAGRLAWTKPRTQPPPSREVSPHETINPPNTGPLQKEIIAGENSRRANRFTREESIATGQQWYRSREASTELHRTSPTRSASRTSPLDLTRTTKRAHRPSEVNRSGTDSQHSDGPSNKRLRSPLADILSPPPHPLTRTASNWTTKSLSPPRHLLTEGALRRGSNVCDSSAHVPARASPTREAQCSPPTTQWSHASNGPFVDGIPPKRTARTFSEATTTFESSTQDTLSVADRGSSGEQYVGDSLKRHDTHQAHEPEDRPESSLGKRSEDSTSVTSSAKSTVQPRPSRKNEVRQYRRRTTPARVTRQSLKSTSLSSISQSQRAERHGRLRRTIGTESGESCPTKRAERLTCSFCTRRLSIRKPSAAQQTRHSGSFRGGLGRRLNGTDRLCILVLAICGLGCTSFFLFHMVPVLAAGNIGLSQFCVLILFVLFLPLLPTAAIAQIWSHADQRYTRGRRMSTTTTDVERQALLPARPLLANSSELVMGW</sequence>
<evidence type="ECO:0000256" key="2">
    <source>
        <dbReference type="SAM" id="Phobius"/>
    </source>
</evidence>
<feature type="compositionally biased region" description="Basic and acidic residues" evidence="1">
    <location>
        <begin position="256"/>
        <end position="282"/>
    </location>
</feature>
<feature type="compositionally biased region" description="Low complexity" evidence="1">
    <location>
        <begin position="283"/>
        <end position="293"/>
    </location>
</feature>
<feature type="region of interest" description="Disordered" evidence="1">
    <location>
        <begin position="1"/>
        <end position="164"/>
    </location>
</feature>
<dbReference type="HOGENOM" id="CLU_546482_0_0_1"/>
<evidence type="ECO:0000313" key="3">
    <source>
        <dbReference type="EMBL" id="EMF11238.1"/>
    </source>
</evidence>
<keyword evidence="4" id="KW-1185">Reference proteome</keyword>
<dbReference type="Proteomes" id="UP000016931">
    <property type="component" value="Unassembled WGS sequence"/>
</dbReference>
<feature type="region of interest" description="Disordered" evidence="1">
    <location>
        <begin position="176"/>
        <end position="353"/>
    </location>
</feature>
<proteinExistence type="predicted"/>
<feature type="compositionally biased region" description="Basic and acidic residues" evidence="1">
    <location>
        <begin position="1"/>
        <end position="16"/>
    </location>
</feature>
<feature type="transmembrane region" description="Helical" evidence="2">
    <location>
        <begin position="401"/>
        <end position="426"/>
    </location>
</feature>
<feature type="compositionally biased region" description="Polar residues" evidence="1">
    <location>
        <begin position="115"/>
        <end position="128"/>
    </location>
</feature>
<name>M3D183_SPHMS</name>
<feature type="compositionally biased region" description="Low complexity" evidence="1">
    <location>
        <begin position="319"/>
        <end position="333"/>
    </location>
</feature>
<evidence type="ECO:0000256" key="1">
    <source>
        <dbReference type="SAM" id="MobiDB-lite"/>
    </source>
</evidence>
<dbReference type="EMBL" id="KB456266">
    <property type="protein sequence ID" value="EMF11238.1"/>
    <property type="molecule type" value="Genomic_DNA"/>
</dbReference>
<feature type="compositionally biased region" description="Low complexity" evidence="1">
    <location>
        <begin position="88"/>
        <end position="99"/>
    </location>
</feature>
<feature type="compositionally biased region" description="Polar residues" evidence="1">
    <location>
        <begin position="150"/>
        <end position="160"/>
    </location>
</feature>
<keyword evidence="2" id="KW-1133">Transmembrane helix</keyword>
<organism evidence="3 4">
    <name type="scientific">Sphaerulina musiva (strain SO2202)</name>
    <name type="common">Poplar stem canker fungus</name>
    <name type="synonym">Septoria musiva</name>
    <dbReference type="NCBI Taxonomy" id="692275"/>
    <lineage>
        <taxon>Eukaryota</taxon>
        <taxon>Fungi</taxon>
        <taxon>Dikarya</taxon>
        <taxon>Ascomycota</taxon>
        <taxon>Pezizomycotina</taxon>
        <taxon>Dothideomycetes</taxon>
        <taxon>Dothideomycetidae</taxon>
        <taxon>Mycosphaerellales</taxon>
        <taxon>Mycosphaerellaceae</taxon>
        <taxon>Sphaerulina</taxon>
    </lineage>
</organism>
<dbReference type="RefSeq" id="XP_016759359.1">
    <property type="nucleotide sequence ID" value="XM_016902643.1"/>
</dbReference>
<dbReference type="GeneID" id="27899780"/>
<feature type="transmembrane region" description="Helical" evidence="2">
    <location>
        <begin position="432"/>
        <end position="460"/>
    </location>
</feature>
<feature type="compositionally biased region" description="Low complexity" evidence="1">
    <location>
        <begin position="223"/>
        <end position="236"/>
    </location>
</feature>
<feature type="compositionally biased region" description="Polar residues" evidence="1">
    <location>
        <begin position="193"/>
        <end position="208"/>
    </location>
</feature>
<protein>
    <submittedName>
        <fullName evidence="3">Uncharacterized protein</fullName>
    </submittedName>
</protein>
<keyword evidence="2" id="KW-0472">Membrane</keyword>
<reference evidence="3 4" key="1">
    <citation type="journal article" date="2012" name="PLoS Pathog.">
        <title>Diverse lifestyles and strategies of plant pathogenesis encoded in the genomes of eighteen Dothideomycetes fungi.</title>
        <authorList>
            <person name="Ohm R.A."/>
            <person name="Feau N."/>
            <person name="Henrissat B."/>
            <person name="Schoch C.L."/>
            <person name="Horwitz B.A."/>
            <person name="Barry K.W."/>
            <person name="Condon B.J."/>
            <person name="Copeland A.C."/>
            <person name="Dhillon B."/>
            <person name="Glaser F."/>
            <person name="Hesse C.N."/>
            <person name="Kosti I."/>
            <person name="LaButti K."/>
            <person name="Lindquist E.A."/>
            <person name="Lucas S."/>
            <person name="Salamov A.A."/>
            <person name="Bradshaw R.E."/>
            <person name="Ciuffetti L."/>
            <person name="Hamelin R.C."/>
            <person name="Kema G.H.J."/>
            <person name="Lawrence C."/>
            <person name="Scott J.A."/>
            <person name="Spatafora J.W."/>
            <person name="Turgeon B.G."/>
            <person name="de Wit P.J.G.M."/>
            <person name="Zhong S."/>
            <person name="Goodwin S.B."/>
            <person name="Grigoriev I.V."/>
        </authorList>
    </citation>
    <scope>NUCLEOTIDE SEQUENCE [LARGE SCALE GENOMIC DNA]</scope>
    <source>
        <strain evidence="3 4">SO2202</strain>
    </source>
</reference>
<gene>
    <name evidence="3" type="ORF">SEPMUDRAFT_134423</name>
</gene>
<dbReference type="AlphaFoldDB" id="M3D183"/>
<feature type="compositionally biased region" description="Basic and acidic residues" evidence="1">
    <location>
        <begin position="77"/>
        <end position="87"/>
    </location>
</feature>
<keyword evidence="2" id="KW-0812">Transmembrane</keyword>